<reference evidence="2" key="2">
    <citation type="submission" date="2020-09" db="EMBL/GenBank/DDBJ databases">
        <authorList>
            <person name="Sun Q."/>
            <person name="Kim S."/>
        </authorList>
    </citation>
    <scope>NUCLEOTIDE SEQUENCE</scope>
    <source>
        <strain evidence="2">KCTC 42650</strain>
    </source>
</reference>
<dbReference type="RefSeq" id="WP_189682843.1">
    <property type="nucleotide sequence ID" value="NZ_BNCJ01000033.1"/>
</dbReference>
<proteinExistence type="predicted"/>
<comment type="caution">
    <text evidence="2">The sequence shown here is derived from an EMBL/GenBank/DDBJ whole genome shotgun (WGS) entry which is preliminary data.</text>
</comment>
<evidence type="ECO:0000256" key="1">
    <source>
        <dbReference type="SAM" id="SignalP"/>
    </source>
</evidence>
<protein>
    <submittedName>
        <fullName evidence="2">Uncharacterized protein</fullName>
    </submittedName>
</protein>
<feature type="signal peptide" evidence="1">
    <location>
        <begin position="1"/>
        <end position="20"/>
    </location>
</feature>
<keyword evidence="3" id="KW-1185">Reference proteome</keyword>
<dbReference type="AlphaFoldDB" id="A0A8J3H3I7"/>
<evidence type="ECO:0000313" key="3">
    <source>
        <dbReference type="Proteomes" id="UP000626220"/>
    </source>
</evidence>
<accession>A0A8J3H3I7</accession>
<sequence length="117" mass="12783">MSRFSIAALVWLVLAPAASAQNMAPELMVEGTCEELVAWGSRPTDQIRADLDAQLGTETKAKLQKSTYETVMDILGRTPVSDAWFARPCTFSEEQIAAMSPLHDAYVAHMADKLAPK</sequence>
<name>A0A8J3H3I7_9RHOB</name>
<reference evidence="2" key="1">
    <citation type="journal article" date="2014" name="Int. J. Syst. Evol. Microbiol.">
        <title>Complete genome sequence of Corynebacterium casei LMG S-19264T (=DSM 44701T), isolated from a smear-ripened cheese.</title>
        <authorList>
            <consortium name="US DOE Joint Genome Institute (JGI-PGF)"/>
            <person name="Walter F."/>
            <person name="Albersmeier A."/>
            <person name="Kalinowski J."/>
            <person name="Ruckert C."/>
        </authorList>
    </citation>
    <scope>NUCLEOTIDE SEQUENCE</scope>
    <source>
        <strain evidence="2">KCTC 42650</strain>
    </source>
</reference>
<organism evidence="2 3">
    <name type="scientific">Seohaeicola zhoushanensis</name>
    <dbReference type="NCBI Taxonomy" id="1569283"/>
    <lineage>
        <taxon>Bacteria</taxon>
        <taxon>Pseudomonadati</taxon>
        <taxon>Pseudomonadota</taxon>
        <taxon>Alphaproteobacteria</taxon>
        <taxon>Rhodobacterales</taxon>
        <taxon>Roseobacteraceae</taxon>
        <taxon>Seohaeicola</taxon>
    </lineage>
</organism>
<gene>
    <name evidence="2" type="ORF">GCM10017056_49830</name>
</gene>
<keyword evidence="1" id="KW-0732">Signal</keyword>
<dbReference type="Proteomes" id="UP000626220">
    <property type="component" value="Unassembled WGS sequence"/>
</dbReference>
<dbReference type="EMBL" id="BNCJ01000033">
    <property type="protein sequence ID" value="GHF73001.1"/>
    <property type="molecule type" value="Genomic_DNA"/>
</dbReference>
<feature type="chain" id="PRO_5035303089" evidence="1">
    <location>
        <begin position="21"/>
        <end position="117"/>
    </location>
</feature>
<evidence type="ECO:0000313" key="2">
    <source>
        <dbReference type="EMBL" id="GHF73001.1"/>
    </source>
</evidence>